<proteinExistence type="predicted"/>
<dbReference type="EMBL" id="BQNB010021438">
    <property type="protein sequence ID" value="GJU06398.1"/>
    <property type="molecule type" value="Genomic_DNA"/>
</dbReference>
<sequence length="350" mass="39739">MPVEMGTYDVIIGMDWLTKYQAIIDCAKKIVRIPFGSEILIFHGDGSRNKAGLDIEHHRVYQGQKYVLQGCHAFHLPDKWNFNIDLVPGAAPYSFLGHVFDNKGILVDPARSNRKIWASPKDTNGDSSVFEVRLGIFGVHCSGFSKIVPTNDEIIPKKIGMKISIVKALSYKKGLGGWSWLPGYGDLRTVYAMSPTNELISPPMLAMLDLVIKVKVNIRDNGFVVQPKYLNGWWDQYALDFVTKRPRSSQARFVPEEVVQAWIPVSIICDRDHSWDRRKCLADLKRKTMELRLEDKCIIKRVGGSCTYKLELPEDLLVAEKRNTYIYVSNLKKSLCRRTLAVPLDGLHSE</sequence>
<dbReference type="Gene3D" id="2.40.70.10">
    <property type="entry name" value="Acid Proteases"/>
    <property type="match status" value="1"/>
</dbReference>
<dbReference type="Proteomes" id="UP001151760">
    <property type="component" value="Unassembled WGS sequence"/>
</dbReference>
<keyword evidence="1" id="KW-0808">Transferase</keyword>
<gene>
    <name evidence="1" type="ORF">Tco_1122828</name>
</gene>
<keyword evidence="2" id="KW-1185">Reference proteome</keyword>
<reference evidence="1" key="1">
    <citation type="journal article" date="2022" name="Int. J. Mol. Sci.">
        <title>Draft Genome of Tanacetum Coccineum: Genomic Comparison of Closely Related Tanacetum-Family Plants.</title>
        <authorList>
            <person name="Yamashiro T."/>
            <person name="Shiraishi A."/>
            <person name="Nakayama K."/>
            <person name="Satake H."/>
        </authorList>
    </citation>
    <scope>NUCLEOTIDE SEQUENCE</scope>
</reference>
<dbReference type="GO" id="GO:0003964">
    <property type="term" value="F:RNA-directed DNA polymerase activity"/>
    <property type="evidence" value="ECO:0007669"/>
    <property type="project" value="UniProtKB-KW"/>
</dbReference>
<evidence type="ECO:0000313" key="1">
    <source>
        <dbReference type="EMBL" id="GJU06398.1"/>
    </source>
</evidence>
<accession>A0ABQ5J1N2</accession>
<reference evidence="1" key="2">
    <citation type="submission" date="2022-01" db="EMBL/GenBank/DDBJ databases">
        <authorList>
            <person name="Yamashiro T."/>
            <person name="Shiraishi A."/>
            <person name="Satake H."/>
            <person name="Nakayama K."/>
        </authorList>
    </citation>
    <scope>NUCLEOTIDE SEQUENCE</scope>
</reference>
<keyword evidence="1" id="KW-0695">RNA-directed DNA polymerase</keyword>
<dbReference type="Pfam" id="PF08284">
    <property type="entry name" value="RVP_2"/>
    <property type="match status" value="1"/>
</dbReference>
<keyword evidence="1" id="KW-0548">Nucleotidyltransferase</keyword>
<organism evidence="1 2">
    <name type="scientific">Tanacetum coccineum</name>
    <dbReference type="NCBI Taxonomy" id="301880"/>
    <lineage>
        <taxon>Eukaryota</taxon>
        <taxon>Viridiplantae</taxon>
        <taxon>Streptophyta</taxon>
        <taxon>Embryophyta</taxon>
        <taxon>Tracheophyta</taxon>
        <taxon>Spermatophyta</taxon>
        <taxon>Magnoliopsida</taxon>
        <taxon>eudicotyledons</taxon>
        <taxon>Gunneridae</taxon>
        <taxon>Pentapetalae</taxon>
        <taxon>asterids</taxon>
        <taxon>campanulids</taxon>
        <taxon>Asterales</taxon>
        <taxon>Asteraceae</taxon>
        <taxon>Asteroideae</taxon>
        <taxon>Anthemideae</taxon>
        <taxon>Anthemidinae</taxon>
        <taxon>Tanacetum</taxon>
    </lineage>
</organism>
<protein>
    <submittedName>
        <fullName evidence="1">Reverse transcriptase domain-containing protein</fullName>
    </submittedName>
</protein>
<name>A0ABQ5J1N2_9ASTR</name>
<dbReference type="InterPro" id="IPR021109">
    <property type="entry name" value="Peptidase_aspartic_dom_sf"/>
</dbReference>
<evidence type="ECO:0000313" key="2">
    <source>
        <dbReference type="Proteomes" id="UP001151760"/>
    </source>
</evidence>
<comment type="caution">
    <text evidence="1">The sequence shown here is derived from an EMBL/GenBank/DDBJ whole genome shotgun (WGS) entry which is preliminary data.</text>
</comment>